<dbReference type="GO" id="GO:0016651">
    <property type="term" value="F:oxidoreductase activity, acting on NAD(P)H"/>
    <property type="evidence" value="ECO:0007669"/>
    <property type="project" value="TreeGrafter"/>
</dbReference>
<dbReference type="InterPro" id="IPR020843">
    <property type="entry name" value="ER"/>
</dbReference>
<dbReference type="InterPro" id="IPR011032">
    <property type="entry name" value="GroES-like_sf"/>
</dbReference>
<keyword evidence="6" id="KW-1185">Reference proteome</keyword>
<dbReference type="CDD" id="cd05276">
    <property type="entry name" value="p53_inducible_oxidoreductase"/>
    <property type="match status" value="1"/>
</dbReference>
<evidence type="ECO:0000313" key="6">
    <source>
        <dbReference type="Proteomes" id="UP000269438"/>
    </source>
</evidence>
<dbReference type="AlphaFoldDB" id="A0A3L7ATB5"/>
<dbReference type="InterPro" id="IPR014189">
    <property type="entry name" value="Quinone_OxRdtase_PIG3"/>
</dbReference>
<evidence type="ECO:0000256" key="3">
    <source>
        <dbReference type="SAM" id="MobiDB-lite"/>
    </source>
</evidence>
<dbReference type="GO" id="GO:0070402">
    <property type="term" value="F:NADPH binding"/>
    <property type="evidence" value="ECO:0007669"/>
    <property type="project" value="TreeGrafter"/>
</dbReference>
<feature type="compositionally biased region" description="Basic and acidic residues" evidence="3">
    <location>
        <begin position="1"/>
        <end position="10"/>
    </location>
</feature>
<dbReference type="Gene3D" id="3.90.180.10">
    <property type="entry name" value="Medium-chain alcohol dehydrogenases, catalytic domain"/>
    <property type="match status" value="1"/>
</dbReference>
<dbReference type="SUPFAM" id="SSF51735">
    <property type="entry name" value="NAD(P)-binding Rossmann-fold domains"/>
    <property type="match status" value="1"/>
</dbReference>
<dbReference type="EMBL" id="RCUY01000005">
    <property type="protein sequence ID" value="RLP83225.1"/>
    <property type="molecule type" value="Genomic_DNA"/>
</dbReference>
<dbReference type="PANTHER" id="PTHR48106:SF8">
    <property type="entry name" value="OS02G0805600 PROTEIN"/>
    <property type="match status" value="1"/>
</dbReference>
<gene>
    <name evidence="5" type="ORF">D9V34_08335</name>
</gene>
<comment type="caution">
    <text evidence="5">The sequence shown here is derived from an EMBL/GenBank/DDBJ whole genome shotgun (WGS) entry which is preliminary data.</text>
</comment>
<dbReference type="RefSeq" id="WP_121688352.1">
    <property type="nucleotide sequence ID" value="NZ_RCUY01000005.1"/>
</dbReference>
<dbReference type="SUPFAM" id="SSF50129">
    <property type="entry name" value="GroES-like"/>
    <property type="match status" value="1"/>
</dbReference>
<keyword evidence="2" id="KW-0560">Oxidoreductase</keyword>
<protein>
    <submittedName>
        <fullName evidence="5">NAD(P)H-quinone oxidoreductase</fullName>
    </submittedName>
</protein>
<dbReference type="PANTHER" id="PTHR48106">
    <property type="entry name" value="QUINONE OXIDOREDUCTASE PIG3-RELATED"/>
    <property type="match status" value="1"/>
</dbReference>
<evidence type="ECO:0000313" key="5">
    <source>
        <dbReference type="EMBL" id="RLP83225.1"/>
    </source>
</evidence>
<dbReference type="Gene3D" id="3.40.50.720">
    <property type="entry name" value="NAD(P)-binding Rossmann-like Domain"/>
    <property type="match status" value="1"/>
</dbReference>
<evidence type="ECO:0000256" key="1">
    <source>
        <dbReference type="ARBA" id="ARBA00022857"/>
    </source>
</evidence>
<dbReference type="NCBIfam" id="TIGR02824">
    <property type="entry name" value="quinone_pig3"/>
    <property type="match status" value="1"/>
</dbReference>
<dbReference type="SMART" id="SM00829">
    <property type="entry name" value="PKS_ER"/>
    <property type="match status" value="1"/>
</dbReference>
<reference evidence="5 6" key="1">
    <citation type="submission" date="2018-10" db="EMBL/GenBank/DDBJ databases">
        <authorList>
            <person name="Li J."/>
        </authorList>
    </citation>
    <scope>NUCLEOTIDE SEQUENCE [LARGE SCALE GENOMIC DNA]</scope>
    <source>
        <strain evidence="5 6">JCM 11654</strain>
    </source>
</reference>
<accession>A0A3L7ATB5</accession>
<dbReference type="Pfam" id="PF00107">
    <property type="entry name" value="ADH_zinc_N"/>
    <property type="match status" value="1"/>
</dbReference>
<dbReference type="OrthoDB" id="9780520at2"/>
<name>A0A3L7ATB5_9MICO</name>
<proteinExistence type="predicted"/>
<dbReference type="InterPro" id="IPR013149">
    <property type="entry name" value="ADH-like_C"/>
</dbReference>
<dbReference type="InterPro" id="IPR013154">
    <property type="entry name" value="ADH-like_N"/>
</dbReference>
<dbReference type="InterPro" id="IPR036291">
    <property type="entry name" value="NAD(P)-bd_dom_sf"/>
</dbReference>
<dbReference type="Pfam" id="PF08240">
    <property type="entry name" value="ADH_N"/>
    <property type="match status" value="1"/>
</dbReference>
<sequence>MLAVHADRPGGPEVLTATETERPTPGSGEVLIRVLAAGLNRADTLQREGHYRVPAGATDILGLEVSGSVAALGAGVADDERAPSVGEPVMALLASGGYAEFVSVPVGQVLPIPERIDPVHAAGIPEVAATVVSNLNLVGRFQPGETVLIHGATGGIGVFAIQLVHALGGKVAVTASSTAKLEQARLLGAQILINYREQDFAEVMAEHGGADIILDTVGGSYLERNVQALRRGGRIVTIAVQGGARGELDFGVLMTKKASVSATTLRDRSVAEKTEIIDAVRRIVLPLLESGQVRPVTDSIYPLAEVAAAHAHFDTGTHLGKVLLDCRVGD</sequence>
<dbReference type="Proteomes" id="UP000269438">
    <property type="component" value="Unassembled WGS sequence"/>
</dbReference>
<feature type="domain" description="Enoyl reductase (ER)" evidence="4">
    <location>
        <begin position="10"/>
        <end position="324"/>
    </location>
</feature>
<feature type="region of interest" description="Disordered" evidence="3">
    <location>
        <begin position="1"/>
        <end position="26"/>
    </location>
</feature>
<evidence type="ECO:0000259" key="4">
    <source>
        <dbReference type="SMART" id="SM00829"/>
    </source>
</evidence>
<organism evidence="5 6">
    <name type="scientific">Mycetocola lacteus</name>
    <dbReference type="NCBI Taxonomy" id="76637"/>
    <lineage>
        <taxon>Bacteria</taxon>
        <taxon>Bacillati</taxon>
        <taxon>Actinomycetota</taxon>
        <taxon>Actinomycetes</taxon>
        <taxon>Micrococcales</taxon>
        <taxon>Microbacteriaceae</taxon>
        <taxon>Mycetocola</taxon>
    </lineage>
</organism>
<evidence type="ECO:0000256" key="2">
    <source>
        <dbReference type="ARBA" id="ARBA00023002"/>
    </source>
</evidence>
<keyword evidence="1" id="KW-0521">NADP</keyword>